<dbReference type="AlphaFoldDB" id="A0A1F7F6M4"/>
<sequence>MSENKKTLIILPTYNEQENLEKAIAAIFVVVPGANILVVDDNSPDGTGAIADRVAAEDQRVFALHRAGKSGLGKAYLDGFRYALEKGYDYIFEMDADLSHDPRYLPDFFSAVETSDLVIGSRYIKGVNVINWPMARLLLSFAGNMYARFVTGMNVTDLTGGFKCFRREALAALDFSKISSSGYSFQIEVSYILWKKGFRIREIPIIFVDRQFGETKMSTGIIREALFLIWKLRFRNIHR</sequence>
<proteinExistence type="inferred from homology"/>
<dbReference type="GO" id="GO:0016020">
    <property type="term" value="C:membrane"/>
    <property type="evidence" value="ECO:0007669"/>
    <property type="project" value="GOC"/>
</dbReference>
<protein>
    <submittedName>
        <fullName evidence="5">Dolichyl-phosphate beta-D-mannosyltransferase</fullName>
    </submittedName>
</protein>
<keyword evidence="2 5" id="KW-0328">Glycosyltransferase</keyword>
<dbReference type="GO" id="GO:0004582">
    <property type="term" value="F:dolichyl-phosphate beta-D-mannosyltransferase activity"/>
    <property type="evidence" value="ECO:0007669"/>
    <property type="project" value="InterPro"/>
</dbReference>
<dbReference type="InterPro" id="IPR001173">
    <property type="entry name" value="Glyco_trans_2-like"/>
</dbReference>
<dbReference type="InterPro" id="IPR029044">
    <property type="entry name" value="Nucleotide-diphossugar_trans"/>
</dbReference>
<reference evidence="5 6" key="1">
    <citation type="journal article" date="2016" name="Nat. Commun.">
        <title>Thousands of microbial genomes shed light on interconnected biogeochemical processes in an aquifer system.</title>
        <authorList>
            <person name="Anantharaman K."/>
            <person name="Brown C.T."/>
            <person name="Hug L.A."/>
            <person name="Sharon I."/>
            <person name="Castelle C.J."/>
            <person name="Probst A.J."/>
            <person name="Thomas B.C."/>
            <person name="Singh A."/>
            <person name="Wilkins M.J."/>
            <person name="Karaoz U."/>
            <person name="Brodie E.L."/>
            <person name="Williams K.H."/>
            <person name="Hubbard S.S."/>
            <person name="Banfield J.F."/>
        </authorList>
    </citation>
    <scope>NUCLEOTIDE SEQUENCE [LARGE SCALE GENOMIC DNA]</scope>
</reference>
<evidence type="ECO:0000256" key="3">
    <source>
        <dbReference type="ARBA" id="ARBA00022679"/>
    </source>
</evidence>
<comment type="similarity">
    <text evidence="1">Belongs to the glycosyltransferase 2 family.</text>
</comment>
<name>A0A1F7F6M4_UNCRA</name>
<feature type="domain" description="Glycosyltransferase 2-like" evidence="4">
    <location>
        <begin position="9"/>
        <end position="171"/>
    </location>
</feature>
<evidence type="ECO:0000313" key="5">
    <source>
        <dbReference type="EMBL" id="OGK02291.1"/>
    </source>
</evidence>
<organism evidence="5 6">
    <name type="scientific">Candidatus Raymondbacteria bacterium RIFOXYD12_FULL_49_13</name>
    <dbReference type="NCBI Taxonomy" id="1817890"/>
    <lineage>
        <taxon>Bacteria</taxon>
        <taxon>Raymondiibacteriota</taxon>
    </lineage>
</organism>
<dbReference type="PANTHER" id="PTHR43398:SF1">
    <property type="entry name" value="DOLICHOL-PHOSPHATE MANNOSYLTRANSFERASE SUBUNIT 1"/>
    <property type="match status" value="1"/>
</dbReference>
<keyword evidence="3 5" id="KW-0808">Transferase</keyword>
<dbReference type="CDD" id="cd06442">
    <property type="entry name" value="DPM1_like"/>
    <property type="match status" value="1"/>
</dbReference>
<dbReference type="Gene3D" id="3.90.550.10">
    <property type="entry name" value="Spore Coat Polysaccharide Biosynthesis Protein SpsA, Chain A"/>
    <property type="match status" value="1"/>
</dbReference>
<dbReference type="InterPro" id="IPR039528">
    <property type="entry name" value="DPM1-like"/>
</dbReference>
<evidence type="ECO:0000256" key="1">
    <source>
        <dbReference type="ARBA" id="ARBA00006739"/>
    </source>
</evidence>
<dbReference type="EMBL" id="MFYX01000110">
    <property type="protein sequence ID" value="OGK02291.1"/>
    <property type="molecule type" value="Genomic_DNA"/>
</dbReference>
<dbReference type="PANTHER" id="PTHR43398">
    <property type="entry name" value="DOLICHOL-PHOSPHATE MANNOSYLTRANSFERASE SUBUNIT 1"/>
    <property type="match status" value="1"/>
</dbReference>
<evidence type="ECO:0000313" key="6">
    <source>
        <dbReference type="Proteomes" id="UP000179243"/>
    </source>
</evidence>
<dbReference type="Proteomes" id="UP000179243">
    <property type="component" value="Unassembled WGS sequence"/>
</dbReference>
<accession>A0A1F7F6M4</accession>
<dbReference type="FunFam" id="3.90.550.10:FF:000122">
    <property type="entry name" value="Dolichol-phosphate mannosyltransferase subunit 1"/>
    <property type="match status" value="1"/>
</dbReference>
<evidence type="ECO:0000259" key="4">
    <source>
        <dbReference type="Pfam" id="PF00535"/>
    </source>
</evidence>
<dbReference type="SUPFAM" id="SSF53448">
    <property type="entry name" value="Nucleotide-diphospho-sugar transferases"/>
    <property type="match status" value="1"/>
</dbReference>
<gene>
    <name evidence="5" type="ORF">A2519_16610</name>
</gene>
<dbReference type="Pfam" id="PF00535">
    <property type="entry name" value="Glycos_transf_2"/>
    <property type="match status" value="1"/>
</dbReference>
<dbReference type="GO" id="GO:0009247">
    <property type="term" value="P:glycolipid biosynthetic process"/>
    <property type="evidence" value="ECO:0007669"/>
    <property type="project" value="TreeGrafter"/>
</dbReference>
<evidence type="ECO:0000256" key="2">
    <source>
        <dbReference type="ARBA" id="ARBA00022676"/>
    </source>
</evidence>
<comment type="caution">
    <text evidence="5">The sequence shown here is derived from an EMBL/GenBank/DDBJ whole genome shotgun (WGS) entry which is preliminary data.</text>
</comment>